<sequence length="171" mass="18799">MSGHHLILGGAKSGKTSHAEQLALKCVDKPVYLATGQAWDDEMHARIDAHKNDRVDKFITVEEPLNVISALEHCRSVSKIVLLDCLTLWITNLMMAEMSVSESVDALIHWLQTNAEMQVILVSNEVGQGIVPDNKMAREFRDHAGVSHQKLATICTDVTFVTAGIAKKLKG</sequence>
<reference evidence="15" key="2">
    <citation type="submission" date="2023-01" db="EMBL/GenBank/DDBJ databases">
        <title>Draft genome sequence of Maritalea porphyrae strain NBRC 107169.</title>
        <authorList>
            <person name="Sun Q."/>
            <person name="Mori K."/>
        </authorList>
    </citation>
    <scope>NUCLEOTIDE SEQUENCE</scope>
    <source>
        <strain evidence="15">NBRC 107169</strain>
    </source>
</reference>
<comment type="function">
    <text evidence="4 14">Catalyzes ATP-dependent phosphorylation of adenosylcobinamide and addition of GMP to adenosylcobinamide phosphate.</text>
</comment>
<dbReference type="EMBL" id="BSNI01000002">
    <property type="protein sequence ID" value="GLQ17417.1"/>
    <property type="molecule type" value="Genomic_DNA"/>
</dbReference>
<comment type="pathway">
    <text evidence="6 14">Cofactor biosynthesis; adenosylcobalamin biosynthesis; adenosylcobalamin from cob(II)yrinate a,c-diamide: step 5/7.</text>
</comment>
<evidence type="ECO:0000256" key="9">
    <source>
        <dbReference type="ARBA" id="ARBA00022679"/>
    </source>
</evidence>
<dbReference type="InterPro" id="IPR027417">
    <property type="entry name" value="P-loop_NTPase"/>
</dbReference>
<proteinExistence type="inferred from homology"/>
<dbReference type="Proteomes" id="UP001161405">
    <property type="component" value="Unassembled WGS sequence"/>
</dbReference>
<keyword evidence="16" id="KW-1185">Reference proteome</keyword>
<evidence type="ECO:0000256" key="7">
    <source>
        <dbReference type="ARBA" id="ARBA00007490"/>
    </source>
</evidence>
<keyword evidence="8 14" id="KW-0169">Cobalamin biosynthesis</keyword>
<name>A0ABQ5URW9_9HYPH</name>
<comment type="catalytic activity">
    <reaction evidence="1 14">
        <text>adenosylcob(III)inamide + ATP = adenosylcob(III)inamide phosphate + ADP + H(+)</text>
        <dbReference type="Rhea" id="RHEA:15769"/>
        <dbReference type="ChEBI" id="CHEBI:2480"/>
        <dbReference type="ChEBI" id="CHEBI:15378"/>
        <dbReference type="ChEBI" id="CHEBI:30616"/>
        <dbReference type="ChEBI" id="CHEBI:58502"/>
        <dbReference type="ChEBI" id="CHEBI:456216"/>
        <dbReference type="EC" id="2.7.1.156"/>
    </reaction>
</comment>
<dbReference type="Pfam" id="PF02283">
    <property type="entry name" value="CobU"/>
    <property type="match status" value="1"/>
</dbReference>
<gene>
    <name evidence="15" type="primary">cobP</name>
    <name evidence="15" type="ORF">GCM10007879_16660</name>
</gene>
<organism evidence="15 16">
    <name type="scientific">Maritalea porphyrae</name>
    <dbReference type="NCBI Taxonomy" id="880732"/>
    <lineage>
        <taxon>Bacteria</taxon>
        <taxon>Pseudomonadati</taxon>
        <taxon>Pseudomonadota</taxon>
        <taxon>Alphaproteobacteria</taxon>
        <taxon>Hyphomicrobiales</taxon>
        <taxon>Devosiaceae</taxon>
        <taxon>Maritalea</taxon>
    </lineage>
</organism>
<evidence type="ECO:0000256" key="5">
    <source>
        <dbReference type="ARBA" id="ARBA00004692"/>
    </source>
</evidence>
<dbReference type="Gene3D" id="3.40.50.300">
    <property type="entry name" value="P-loop containing nucleotide triphosphate hydrolases"/>
    <property type="match status" value="1"/>
</dbReference>
<dbReference type="RefSeq" id="WP_284363564.1">
    <property type="nucleotide sequence ID" value="NZ_BSNI01000002.1"/>
</dbReference>
<evidence type="ECO:0000256" key="4">
    <source>
        <dbReference type="ARBA" id="ARBA00003889"/>
    </source>
</evidence>
<comment type="catalytic activity">
    <reaction evidence="2 14">
        <text>adenosylcob(III)inamide phosphate + GTP + H(+) = adenosylcob(III)inamide-GDP + diphosphate</text>
        <dbReference type="Rhea" id="RHEA:22712"/>
        <dbReference type="ChEBI" id="CHEBI:15378"/>
        <dbReference type="ChEBI" id="CHEBI:33019"/>
        <dbReference type="ChEBI" id="CHEBI:37565"/>
        <dbReference type="ChEBI" id="CHEBI:58502"/>
        <dbReference type="ChEBI" id="CHEBI:60487"/>
        <dbReference type="EC" id="2.7.7.62"/>
    </reaction>
</comment>
<dbReference type="NCBIfam" id="NF004469">
    <property type="entry name" value="PRK05800.1"/>
    <property type="match status" value="1"/>
</dbReference>
<keyword evidence="9 14" id="KW-0808">Transferase</keyword>
<dbReference type="GO" id="GO:0016301">
    <property type="term" value="F:kinase activity"/>
    <property type="evidence" value="ECO:0007669"/>
    <property type="project" value="UniProtKB-KW"/>
</dbReference>
<dbReference type="CDD" id="cd00544">
    <property type="entry name" value="CobU"/>
    <property type="match status" value="1"/>
</dbReference>
<evidence type="ECO:0000313" key="15">
    <source>
        <dbReference type="EMBL" id="GLQ17417.1"/>
    </source>
</evidence>
<reference evidence="15" key="1">
    <citation type="journal article" date="2014" name="Int. J. Syst. Evol. Microbiol.">
        <title>Complete genome of a new Firmicutes species belonging to the dominant human colonic microbiota ('Ruminococcus bicirculans') reveals two chromosomes and a selective capacity to utilize plant glucans.</title>
        <authorList>
            <consortium name="NISC Comparative Sequencing Program"/>
            <person name="Wegmann U."/>
            <person name="Louis P."/>
            <person name="Goesmann A."/>
            <person name="Henrissat B."/>
            <person name="Duncan S.H."/>
            <person name="Flint H.J."/>
        </authorList>
    </citation>
    <scope>NUCLEOTIDE SEQUENCE</scope>
    <source>
        <strain evidence="15">NBRC 107169</strain>
    </source>
</reference>
<dbReference type="InterPro" id="IPR003203">
    <property type="entry name" value="CobU/CobP"/>
</dbReference>
<dbReference type="PANTHER" id="PTHR34848:SF1">
    <property type="entry name" value="BIFUNCTIONAL ADENOSYLCOBALAMIN BIOSYNTHESIS PROTEIN COBU"/>
    <property type="match status" value="1"/>
</dbReference>
<evidence type="ECO:0000256" key="3">
    <source>
        <dbReference type="ARBA" id="ARBA00001522"/>
    </source>
</evidence>
<dbReference type="PIRSF" id="PIRSF006135">
    <property type="entry name" value="CobU"/>
    <property type="match status" value="1"/>
</dbReference>
<evidence type="ECO:0000256" key="8">
    <source>
        <dbReference type="ARBA" id="ARBA00022573"/>
    </source>
</evidence>
<evidence type="ECO:0000256" key="2">
    <source>
        <dbReference type="ARBA" id="ARBA00000711"/>
    </source>
</evidence>
<evidence type="ECO:0000256" key="11">
    <source>
        <dbReference type="ARBA" id="ARBA00022777"/>
    </source>
</evidence>
<evidence type="ECO:0000313" key="16">
    <source>
        <dbReference type="Proteomes" id="UP001161405"/>
    </source>
</evidence>
<comment type="caution">
    <text evidence="15">The sequence shown here is derived from an EMBL/GenBank/DDBJ whole genome shotgun (WGS) entry which is preliminary data.</text>
</comment>
<evidence type="ECO:0000256" key="14">
    <source>
        <dbReference type="PIRNR" id="PIRNR006135"/>
    </source>
</evidence>
<keyword evidence="10 14" id="KW-0547">Nucleotide-binding</keyword>
<evidence type="ECO:0000256" key="12">
    <source>
        <dbReference type="ARBA" id="ARBA00022840"/>
    </source>
</evidence>
<dbReference type="SUPFAM" id="SSF52540">
    <property type="entry name" value="P-loop containing nucleoside triphosphate hydrolases"/>
    <property type="match status" value="1"/>
</dbReference>
<evidence type="ECO:0000256" key="13">
    <source>
        <dbReference type="ARBA" id="ARBA00023134"/>
    </source>
</evidence>
<comment type="similarity">
    <text evidence="7 14">Belongs to the CobU/CobP family.</text>
</comment>
<keyword evidence="12 14" id="KW-0067">ATP-binding</keyword>
<comment type="catalytic activity">
    <reaction evidence="3">
        <text>adenosylcob(III)inamide + GTP = adenosylcob(III)inamide phosphate + GDP + H(+)</text>
        <dbReference type="Rhea" id="RHEA:15765"/>
        <dbReference type="ChEBI" id="CHEBI:2480"/>
        <dbReference type="ChEBI" id="CHEBI:15378"/>
        <dbReference type="ChEBI" id="CHEBI:37565"/>
        <dbReference type="ChEBI" id="CHEBI:58189"/>
        <dbReference type="ChEBI" id="CHEBI:58502"/>
        <dbReference type="EC" id="2.7.1.156"/>
    </reaction>
</comment>
<dbReference type="EC" id="2.7.1.156" evidence="14"/>
<keyword evidence="11 14" id="KW-0418">Kinase</keyword>
<evidence type="ECO:0000256" key="10">
    <source>
        <dbReference type="ARBA" id="ARBA00022741"/>
    </source>
</evidence>
<dbReference type="EC" id="2.7.7.62" evidence="14"/>
<evidence type="ECO:0000256" key="6">
    <source>
        <dbReference type="ARBA" id="ARBA00005159"/>
    </source>
</evidence>
<protein>
    <recommendedName>
        <fullName evidence="14">Bifunctional adenosylcobalamin biosynthesis protein</fullName>
        <ecNumber evidence="14">2.7.1.156</ecNumber>
        <ecNumber evidence="14">2.7.7.62</ecNumber>
    </recommendedName>
</protein>
<accession>A0ABQ5URW9</accession>
<comment type="pathway">
    <text evidence="5 14">Cofactor biosynthesis; adenosylcobalamin biosynthesis; adenosylcobalamin from cob(II)yrinate a,c-diamide: step 6/7.</text>
</comment>
<dbReference type="PANTHER" id="PTHR34848">
    <property type="match status" value="1"/>
</dbReference>
<keyword evidence="13 14" id="KW-0342">GTP-binding</keyword>
<evidence type="ECO:0000256" key="1">
    <source>
        <dbReference type="ARBA" id="ARBA00000312"/>
    </source>
</evidence>